<dbReference type="EMBL" id="JBHLWV010000006">
    <property type="protein sequence ID" value="MFC0313679.1"/>
    <property type="molecule type" value="Genomic_DNA"/>
</dbReference>
<organism evidence="1 2">
    <name type="scientific">Gordonia phosphorivorans</name>
    <dbReference type="NCBI Taxonomy" id="1056982"/>
    <lineage>
        <taxon>Bacteria</taxon>
        <taxon>Bacillati</taxon>
        <taxon>Actinomycetota</taxon>
        <taxon>Actinomycetes</taxon>
        <taxon>Mycobacteriales</taxon>
        <taxon>Gordoniaceae</taxon>
        <taxon>Gordonia</taxon>
    </lineage>
</organism>
<name>A0ABV6H535_9ACTN</name>
<dbReference type="Proteomes" id="UP001589783">
    <property type="component" value="Unassembled WGS sequence"/>
</dbReference>
<evidence type="ECO:0000313" key="1">
    <source>
        <dbReference type="EMBL" id="MFC0313679.1"/>
    </source>
</evidence>
<proteinExistence type="predicted"/>
<comment type="caution">
    <text evidence="1">The sequence shown here is derived from an EMBL/GenBank/DDBJ whole genome shotgun (WGS) entry which is preliminary data.</text>
</comment>
<keyword evidence="2" id="KW-1185">Reference proteome</keyword>
<dbReference type="RefSeq" id="WP_382360303.1">
    <property type="nucleotide sequence ID" value="NZ_JBHLWV010000006.1"/>
</dbReference>
<protein>
    <submittedName>
        <fullName evidence="1">Uncharacterized protein</fullName>
    </submittedName>
</protein>
<reference evidence="1 2" key="1">
    <citation type="submission" date="2024-09" db="EMBL/GenBank/DDBJ databases">
        <authorList>
            <person name="Sun Q."/>
            <person name="Mori K."/>
        </authorList>
    </citation>
    <scope>NUCLEOTIDE SEQUENCE [LARGE SCALE GENOMIC DNA]</scope>
    <source>
        <strain evidence="1 2">CCM 7957</strain>
    </source>
</reference>
<accession>A0ABV6H535</accession>
<evidence type="ECO:0000313" key="2">
    <source>
        <dbReference type="Proteomes" id="UP001589783"/>
    </source>
</evidence>
<sequence>MTGTSPARRPRRAGLFTQVPKTLSEQLNAAGCTLQESGLYFQMYTAPDTSATGYVYRRHEWAEVVGCNADSIDLYLSGLEQKELIVVSGPAILITGYMADQSFNQPKYLKSGLWDLQRSLRTKPLLRFIIGTQLLALNTAAMVGTKADSAWQAAQSLWEEITGGELPPVRHMHGNLDEPNRTMIDSLAQMPDADLIHVELDRRKWLGVHPQLREPLQRALADFSADSSVTTFRQRRTGSQ</sequence>
<gene>
    <name evidence="1" type="ORF">ACFFJD_02270</name>
</gene>